<dbReference type="Proteomes" id="UP000038040">
    <property type="component" value="Unplaced"/>
</dbReference>
<evidence type="ECO:0000313" key="4">
    <source>
        <dbReference type="Proteomes" id="UP000274756"/>
    </source>
</evidence>
<sequence>MLRIPIRKVFISQPGCYFVEGNTKESGRFTTSIRKLSIMPEDKSESESDSLPSSNFTISNIQTGDFTIKQRLNSARRQIIVATFFLGLALLPILVRKKKDQFYSIT</sequence>
<dbReference type="EMBL" id="UYYG01000007">
    <property type="protein sequence ID" value="VDN50744.1"/>
    <property type="molecule type" value="Genomic_DNA"/>
</dbReference>
<keyword evidence="1" id="KW-0472">Membrane</keyword>
<feature type="transmembrane region" description="Helical" evidence="1">
    <location>
        <begin position="79"/>
        <end position="95"/>
    </location>
</feature>
<evidence type="ECO:0000313" key="5">
    <source>
        <dbReference type="WBParaSite" id="DME_0000567201-mRNA-1"/>
    </source>
</evidence>
<reference evidence="2 4" key="2">
    <citation type="submission" date="2018-11" db="EMBL/GenBank/DDBJ databases">
        <authorList>
            <consortium name="Pathogen Informatics"/>
        </authorList>
    </citation>
    <scope>NUCLEOTIDE SEQUENCE [LARGE SCALE GENOMIC DNA]</scope>
</reference>
<proteinExistence type="predicted"/>
<evidence type="ECO:0000313" key="2">
    <source>
        <dbReference type="EMBL" id="VDN50744.1"/>
    </source>
</evidence>
<keyword evidence="1" id="KW-0812">Transmembrane</keyword>
<dbReference type="AlphaFoldDB" id="A0A0N4UE83"/>
<dbReference type="Proteomes" id="UP000274756">
    <property type="component" value="Unassembled WGS sequence"/>
</dbReference>
<evidence type="ECO:0000256" key="1">
    <source>
        <dbReference type="SAM" id="Phobius"/>
    </source>
</evidence>
<evidence type="ECO:0000313" key="3">
    <source>
        <dbReference type="Proteomes" id="UP000038040"/>
    </source>
</evidence>
<name>A0A0N4UE83_DRAME</name>
<keyword evidence="4" id="KW-1185">Reference proteome</keyword>
<dbReference type="WBParaSite" id="DME_0000567201-mRNA-1">
    <property type="protein sequence ID" value="DME_0000567201-mRNA-1"/>
    <property type="gene ID" value="DME_0000567201"/>
</dbReference>
<gene>
    <name evidence="2" type="ORF">DME_LOCUS717</name>
</gene>
<keyword evidence="1" id="KW-1133">Transmembrane helix</keyword>
<protein>
    <submittedName>
        <fullName evidence="2 5">Uncharacterized protein</fullName>
    </submittedName>
</protein>
<accession>A0A0N4UE83</accession>
<organism evidence="3 5">
    <name type="scientific">Dracunculus medinensis</name>
    <name type="common">Guinea worm</name>
    <dbReference type="NCBI Taxonomy" id="318479"/>
    <lineage>
        <taxon>Eukaryota</taxon>
        <taxon>Metazoa</taxon>
        <taxon>Ecdysozoa</taxon>
        <taxon>Nematoda</taxon>
        <taxon>Chromadorea</taxon>
        <taxon>Rhabditida</taxon>
        <taxon>Spirurina</taxon>
        <taxon>Dracunculoidea</taxon>
        <taxon>Dracunculidae</taxon>
        <taxon>Dracunculus</taxon>
    </lineage>
</organism>
<reference evidence="5" key="1">
    <citation type="submission" date="2017-02" db="UniProtKB">
        <authorList>
            <consortium name="WormBaseParasite"/>
        </authorList>
    </citation>
    <scope>IDENTIFICATION</scope>
</reference>